<name>A0ABQ1ZN10_9BACL</name>
<sequence>MFKKILLVLLLAVLMVVSIPFTSSAAEKNVYDGEAFDRILNDYVILTGLQETEAQDIYSNTLDNENDKKLLKK</sequence>
<feature type="signal peptide" evidence="1">
    <location>
        <begin position="1"/>
        <end position="25"/>
    </location>
</feature>
<gene>
    <name evidence="2" type="ORF">GCM10007362_08960</name>
</gene>
<evidence type="ECO:0000256" key="1">
    <source>
        <dbReference type="SAM" id="SignalP"/>
    </source>
</evidence>
<protein>
    <submittedName>
        <fullName evidence="2">Uncharacterized protein</fullName>
    </submittedName>
</protein>
<comment type="caution">
    <text evidence="2">The sequence shown here is derived from an EMBL/GenBank/DDBJ whole genome shotgun (WGS) entry which is preliminary data.</text>
</comment>
<dbReference type="Proteomes" id="UP000605427">
    <property type="component" value="Unassembled WGS sequence"/>
</dbReference>
<dbReference type="InterPro" id="IPR029000">
    <property type="entry name" value="Cyclophilin-like_dom_sf"/>
</dbReference>
<organism evidence="2 3">
    <name type="scientific">Saccharibacillus endophyticus</name>
    <dbReference type="NCBI Taxonomy" id="2060666"/>
    <lineage>
        <taxon>Bacteria</taxon>
        <taxon>Bacillati</taxon>
        <taxon>Bacillota</taxon>
        <taxon>Bacilli</taxon>
        <taxon>Bacillales</taxon>
        <taxon>Paenibacillaceae</taxon>
        <taxon>Saccharibacillus</taxon>
    </lineage>
</organism>
<dbReference type="SUPFAM" id="SSF50891">
    <property type="entry name" value="Cyclophilin-like"/>
    <property type="match status" value="1"/>
</dbReference>
<evidence type="ECO:0000313" key="3">
    <source>
        <dbReference type="Proteomes" id="UP000605427"/>
    </source>
</evidence>
<evidence type="ECO:0000313" key="2">
    <source>
        <dbReference type="EMBL" id="GGH71643.1"/>
    </source>
</evidence>
<accession>A0ABQ1ZN10</accession>
<proteinExistence type="predicted"/>
<keyword evidence="1" id="KW-0732">Signal</keyword>
<feature type="chain" id="PRO_5046028198" evidence="1">
    <location>
        <begin position="26"/>
        <end position="73"/>
    </location>
</feature>
<dbReference type="EMBL" id="BMDD01000001">
    <property type="protein sequence ID" value="GGH71643.1"/>
    <property type="molecule type" value="Genomic_DNA"/>
</dbReference>
<reference evidence="3" key="1">
    <citation type="journal article" date="2019" name="Int. J. Syst. Evol. Microbiol.">
        <title>The Global Catalogue of Microorganisms (GCM) 10K type strain sequencing project: providing services to taxonomists for standard genome sequencing and annotation.</title>
        <authorList>
            <consortium name="The Broad Institute Genomics Platform"/>
            <consortium name="The Broad Institute Genome Sequencing Center for Infectious Disease"/>
            <person name="Wu L."/>
            <person name="Ma J."/>
        </authorList>
    </citation>
    <scope>NUCLEOTIDE SEQUENCE [LARGE SCALE GENOMIC DNA]</scope>
    <source>
        <strain evidence="3">CCM 8702</strain>
    </source>
</reference>
<keyword evidence="3" id="KW-1185">Reference proteome</keyword>
<dbReference type="RefSeq" id="WP_172239649.1">
    <property type="nucleotide sequence ID" value="NZ_BMDD01000001.1"/>
</dbReference>